<sequence length="243" mass="27526">MTNTLIYAHRGSKGTHPENTLLAFEEAIRLGVDGIELDVHLTKDEQLVVIHDETVDRTTNGSGKVRDMTLEEIKKLDAGSWFSDEFSHATIPTLGEVLELLKDTDIRLNVEIKNDVVQYLNIEEVVLKELETYSYKDKSIISSFNHYTVKKVSQLDPEIETAILFMELLVEPWKYAKSIGASALHVYVPVAFADMSRKAQDSGYPVRVFTVNDEALMSQLMDLNIDTIMTDFPEKAMKIRDAK</sequence>
<dbReference type="PANTHER" id="PTHR46211:SF1">
    <property type="entry name" value="GLYCEROPHOSPHODIESTER PHOSPHODIESTERASE, CYTOPLASMIC"/>
    <property type="match status" value="1"/>
</dbReference>
<evidence type="ECO:0000313" key="2">
    <source>
        <dbReference type="EMBL" id="MFE8700443.1"/>
    </source>
</evidence>
<evidence type="ECO:0000313" key="3">
    <source>
        <dbReference type="Proteomes" id="UP001601059"/>
    </source>
</evidence>
<dbReference type="PROSITE" id="PS51704">
    <property type="entry name" value="GP_PDE"/>
    <property type="match status" value="1"/>
</dbReference>
<comment type="caution">
    <text evidence="2">The sequence shown here is derived from an EMBL/GenBank/DDBJ whole genome shotgun (WGS) entry which is preliminary data.</text>
</comment>
<dbReference type="SUPFAM" id="SSF51695">
    <property type="entry name" value="PLC-like phosphodiesterases"/>
    <property type="match status" value="1"/>
</dbReference>
<organism evidence="2 3">
    <name type="scientific">Cytobacillus spartinae</name>
    <dbReference type="NCBI Taxonomy" id="3299023"/>
    <lineage>
        <taxon>Bacteria</taxon>
        <taxon>Bacillati</taxon>
        <taxon>Bacillota</taxon>
        <taxon>Bacilli</taxon>
        <taxon>Bacillales</taxon>
        <taxon>Bacillaceae</taxon>
        <taxon>Cytobacillus</taxon>
    </lineage>
</organism>
<dbReference type="Gene3D" id="3.20.20.190">
    <property type="entry name" value="Phosphatidylinositol (PI) phosphodiesterase"/>
    <property type="match status" value="1"/>
</dbReference>
<dbReference type="InterPro" id="IPR030395">
    <property type="entry name" value="GP_PDE_dom"/>
</dbReference>
<dbReference type="CDD" id="cd08563">
    <property type="entry name" value="GDPD_TtGDE_like"/>
    <property type="match status" value="1"/>
</dbReference>
<proteinExistence type="predicted"/>
<dbReference type="EMBL" id="JBIACK010000002">
    <property type="protein sequence ID" value="MFE8700443.1"/>
    <property type="molecule type" value="Genomic_DNA"/>
</dbReference>
<protein>
    <submittedName>
        <fullName evidence="2">Glycerophosphodiester phosphodiesterase</fullName>
    </submittedName>
</protein>
<gene>
    <name evidence="2" type="ORF">ACFYKX_07450</name>
</gene>
<dbReference type="PANTHER" id="PTHR46211">
    <property type="entry name" value="GLYCEROPHOSPHORYL DIESTER PHOSPHODIESTERASE"/>
    <property type="match status" value="1"/>
</dbReference>
<feature type="domain" description="GP-PDE" evidence="1">
    <location>
        <begin position="4"/>
        <end position="240"/>
    </location>
</feature>
<name>A0ABW6KBZ6_9BACI</name>
<dbReference type="RefSeq" id="WP_389359612.1">
    <property type="nucleotide sequence ID" value="NZ_JBIACK010000002.1"/>
</dbReference>
<dbReference type="InterPro" id="IPR017946">
    <property type="entry name" value="PLC-like_Pdiesterase_TIM-brl"/>
</dbReference>
<dbReference type="Proteomes" id="UP001601059">
    <property type="component" value="Unassembled WGS sequence"/>
</dbReference>
<reference evidence="2 3" key="1">
    <citation type="submission" date="2024-08" db="EMBL/GenBank/DDBJ databases">
        <title>Two novel Cytobacillus novel species.</title>
        <authorList>
            <person name="Liu G."/>
        </authorList>
    </citation>
    <scope>NUCLEOTIDE SEQUENCE [LARGE SCALE GENOMIC DNA]</scope>
    <source>
        <strain evidence="2 3">FJAT-54145</strain>
    </source>
</reference>
<accession>A0ABW6KBZ6</accession>
<keyword evidence="3" id="KW-1185">Reference proteome</keyword>
<dbReference type="Pfam" id="PF03009">
    <property type="entry name" value="GDPD"/>
    <property type="match status" value="1"/>
</dbReference>
<evidence type="ECO:0000259" key="1">
    <source>
        <dbReference type="PROSITE" id="PS51704"/>
    </source>
</evidence>